<comment type="caution">
    <text evidence="2">The sequence shown here is derived from an EMBL/GenBank/DDBJ whole genome shotgun (WGS) entry which is preliminary data.</text>
</comment>
<evidence type="ECO:0000313" key="2">
    <source>
        <dbReference type="EMBL" id="PON22972.1"/>
    </source>
</evidence>
<feature type="region of interest" description="Disordered" evidence="1">
    <location>
        <begin position="96"/>
        <end position="129"/>
    </location>
</feature>
<accession>A0A2P4ZFC2</accession>
<name>A0A2P4ZFC2_9HYPO</name>
<dbReference type="RefSeq" id="XP_018657489.1">
    <property type="nucleotide sequence ID" value="XM_018809325.1"/>
</dbReference>
<reference evidence="2 3" key="1">
    <citation type="journal article" date="2016" name="Genome Announc.">
        <title>Draft Whole-Genome Sequence of Trichoderma gamsii T6085, a Promising Biocontrol Agent of Fusarium Head Blight on Wheat.</title>
        <authorList>
            <person name="Baroncelli R."/>
            <person name="Zapparata A."/>
            <person name="Piaggeschi G."/>
            <person name="Sarrocco S."/>
            <person name="Vannacci G."/>
        </authorList>
    </citation>
    <scope>NUCLEOTIDE SEQUENCE [LARGE SCALE GENOMIC DNA]</scope>
    <source>
        <strain evidence="2 3">T6085</strain>
    </source>
</reference>
<evidence type="ECO:0000256" key="1">
    <source>
        <dbReference type="SAM" id="MobiDB-lite"/>
    </source>
</evidence>
<protein>
    <submittedName>
        <fullName evidence="2">Uncharacterized protein</fullName>
    </submittedName>
</protein>
<organism evidence="2 3">
    <name type="scientific">Trichoderma gamsii</name>
    <dbReference type="NCBI Taxonomy" id="398673"/>
    <lineage>
        <taxon>Eukaryota</taxon>
        <taxon>Fungi</taxon>
        <taxon>Dikarya</taxon>
        <taxon>Ascomycota</taxon>
        <taxon>Pezizomycotina</taxon>
        <taxon>Sordariomycetes</taxon>
        <taxon>Hypocreomycetidae</taxon>
        <taxon>Hypocreales</taxon>
        <taxon>Hypocreaceae</taxon>
        <taxon>Trichoderma</taxon>
    </lineage>
</organism>
<feature type="compositionally biased region" description="Acidic residues" evidence="1">
    <location>
        <begin position="120"/>
        <end position="129"/>
    </location>
</feature>
<dbReference type="GeneID" id="29989408"/>
<sequence>MSKTIFDDYETRRVDPAFLRSLDELAKSKKEMAAAQAATNEQAKKDLKKVWDKLTESCGLMTRDVSVSNKADSLADFSGDPENPFGKRWELPELPELLEDTERYGQAEDQITSHNAQPETTEDPEGDLI</sequence>
<dbReference type="EMBL" id="JPDN02000033">
    <property type="protein sequence ID" value="PON22972.1"/>
    <property type="molecule type" value="Genomic_DNA"/>
</dbReference>
<gene>
    <name evidence="2" type="ORF">TGAM01_v208227</name>
</gene>
<dbReference type="Proteomes" id="UP000054821">
    <property type="component" value="Unassembled WGS sequence"/>
</dbReference>
<proteinExistence type="predicted"/>
<evidence type="ECO:0000313" key="3">
    <source>
        <dbReference type="Proteomes" id="UP000054821"/>
    </source>
</evidence>
<feature type="compositionally biased region" description="Polar residues" evidence="1">
    <location>
        <begin position="109"/>
        <end position="119"/>
    </location>
</feature>
<dbReference type="AlphaFoldDB" id="A0A2P4ZFC2"/>
<keyword evidence="3" id="KW-1185">Reference proteome</keyword>